<comment type="similarity">
    <text evidence="5">Belongs to the SAT4 family.</text>
</comment>
<feature type="compositionally biased region" description="Low complexity" evidence="6">
    <location>
        <begin position="377"/>
        <end position="393"/>
    </location>
</feature>
<feature type="compositionally biased region" description="Polar residues" evidence="6">
    <location>
        <begin position="359"/>
        <end position="376"/>
    </location>
</feature>
<protein>
    <recommendedName>
        <fullName evidence="8">Rhodopsin domain-containing protein</fullName>
    </recommendedName>
</protein>
<dbReference type="AlphaFoldDB" id="A0A3M6YTV0"/>
<feature type="compositionally biased region" description="Basic and acidic residues" evidence="6">
    <location>
        <begin position="345"/>
        <end position="354"/>
    </location>
</feature>
<organism evidence="9 10">
    <name type="scientific">Hortaea werneckii</name>
    <name type="common">Black yeast</name>
    <name type="synonym">Cladosporium werneckii</name>
    <dbReference type="NCBI Taxonomy" id="91943"/>
    <lineage>
        <taxon>Eukaryota</taxon>
        <taxon>Fungi</taxon>
        <taxon>Dikarya</taxon>
        <taxon>Ascomycota</taxon>
        <taxon>Pezizomycotina</taxon>
        <taxon>Dothideomycetes</taxon>
        <taxon>Dothideomycetidae</taxon>
        <taxon>Mycosphaerellales</taxon>
        <taxon>Teratosphaeriaceae</taxon>
        <taxon>Hortaea</taxon>
    </lineage>
</organism>
<dbReference type="PANTHER" id="PTHR33048">
    <property type="entry name" value="PTH11-LIKE INTEGRAL MEMBRANE PROTEIN (AFU_ORTHOLOGUE AFUA_5G11245)"/>
    <property type="match status" value="1"/>
</dbReference>
<dbReference type="Proteomes" id="UP000282582">
    <property type="component" value="Unassembled WGS sequence"/>
</dbReference>
<gene>
    <name evidence="9" type="ORF">D0868_05879</name>
</gene>
<feature type="transmembrane region" description="Helical" evidence="7">
    <location>
        <begin position="125"/>
        <end position="148"/>
    </location>
</feature>
<evidence type="ECO:0000256" key="1">
    <source>
        <dbReference type="ARBA" id="ARBA00004141"/>
    </source>
</evidence>
<feature type="transmembrane region" description="Helical" evidence="7">
    <location>
        <begin position="251"/>
        <end position="270"/>
    </location>
</feature>
<comment type="caution">
    <text evidence="9">The sequence shown here is derived from an EMBL/GenBank/DDBJ whole genome shotgun (WGS) entry which is preliminary data.</text>
</comment>
<keyword evidence="2 7" id="KW-0812">Transmembrane</keyword>
<evidence type="ECO:0000256" key="6">
    <source>
        <dbReference type="SAM" id="MobiDB-lite"/>
    </source>
</evidence>
<dbReference type="InterPro" id="IPR052337">
    <property type="entry name" value="SAT4-like"/>
</dbReference>
<keyword evidence="3 7" id="KW-1133">Transmembrane helix</keyword>
<feature type="transmembrane region" description="Helical" evidence="7">
    <location>
        <begin position="49"/>
        <end position="67"/>
    </location>
</feature>
<sequence length="434" mass="47925">MSKRGTGVNPAALQQLMSGLDPHVPIAEQIPSELVTVTNTTQAPKILKTIWALVAIATMVLAARLWTKWRNARRLFVDDWFMLFALALALVHDALMTHAVVYGYGKHLIWLSPSNVGQSVKFGTVSIGPAMLAPTAARISICFSMMFLVDTDVRVKRWPLWAIIVCQIIFNVVGVTLFLTLGLKYAQCGDNLSLIWSTEKFYEFYDTCLDPVAQRDYNYFLGSFNCLVDAWLTVLPAILIQHTSLSRRSKIGVGCLLCLTCLAMVAAAVKTYEAKQLSAIGDYTFELSDLIIWASIEFNLLIICGSVPMLRALFKRSLLVPKHPYFHHRPSGTHAEEQELSQYKSADDDTKDIGKGSVESVTGSQENIVPQSSTVQAKSFSSSSPPKTTAKMSAGISRTVEFEAKYEKSDAPAMHAALVGLKQGEESNPHLTRR</sequence>
<dbReference type="InterPro" id="IPR049326">
    <property type="entry name" value="Rhodopsin_dom_fungi"/>
</dbReference>
<feature type="transmembrane region" description="Helical" evidence="7">
    <location>
        <begin position="290"/>
        <end position="314"/>
    </location>
</feature>
<evidence type="ECO:0000256" key="7">
    <source>
        <dbReference type="SAM" id="Phobius"/>
    </source>
</evidence>
<feature type="transmembrane region" description="Helical" evidence="7">
    <location>
        <begin position="160"/>
        <end position="183"/>
    </location>
</feature>
<feature type="transmembrane region" description="Helical" evidence="7">
    <location>
        <begin position="79"/>
        <end position="105"/>
    </location>
</feature>
<dbReference type="Pfam" id="PF20684">
    <property type="entry name" value="Fung_rhodopsin"/>
    <property type="match status" value="1"/>
</dbReference>
<proteinExistence type="inferred from homology"/>
<dbReference type="GO" id="GO:0016020">
    <property type="term" value="C:membrane"/>
    <property type="evidence" value="ECO:0007669"/>
    <property type="project" value="UniProtKB-SubCell"/>
</dbReference>
<accession>A0A3M6YTV0</accession>
<evidence type="ECO:0000313" key="10">
    <source>
        <dbReference type="Proteomes" id="UP000282582"/>
    </source>
</evidence>
<evidence type="ECO:0000313" key="9">
    <source>
        <dbReference type="EMBL" id="RMY06423.1"/>
    </source>
</evidence>
<feature type="transmembrane region" description="Helical" evidence="7">
    <location>
        <begin position="219"/>
        <end position="239"/>
    </location>
</feature>
<feature type="region of interest" description="Disordered" evidence="6">
    <location>
        <begin position="329"/>
        <end position="396"/>
    </location>
</feature>
<evidence type="ECO:0000256" key="3">
    <source>
        <dbReference type="ARBA" id="ARBA00022989"/>
    </source>
</evidence>
<name>A0A3M6YTV0_HORWE</name>
<evidence type="ECO:0000256" key="2">
    <source>
        <dbReference type="ARBA" id="ARBA00022692"/>
    </source>
</evidence>
<keyword evidence="4 7" id="KW-0472">Membrane</keyword>
<dbReference type="EMBL" id="QWIK01000424">
    <property type="protein sequence ID" value="RMY06423.1"/>
    <property type="molecule type" value="Genomic_DNA"/>
</dbReference>
<dbReference type="PANTHER" id="PTHR33048:SF146">
    <property type="entry name" value="INTEGRAL MEMBRANE PROTEIN"/>
    <property type="match status" value="1"/>
</dbReference>
<evidence type="ECO:0000256" key="5">
    <source>
        <dbReference type="ARBA" id="ARBA00038359"/>
    </source>
</evidence>
<comment type="subcellular location">
    <subcellularLocation>
        <location evidence="1">Membrane</location>
        <topology evidence="1">Multi-pass membrane protein</topology>
    </subcellularLocation>
</comment>
<evidence type="ECO:0000259" key="8">
    <source>
        <dbReference type="Pfam" id="PF20684"/>
    </source>
</evidence>
<evidence type="ECO:0000256" key="4">
    <source>
        <dbReference type="ARBA" id="ARBA00023136"/>
    </source>
</evidence>
<reference evidence="9 10" key="1">
    <citation type="journal article" date="2018" name="BMC Genomics">
        <title>Genomic evidence for intraspecific hybridization in a clonal and extremely halotolerant yeast.</title>
        <authorList>
            <person name="Gostincar C."/>
            <person name="Stajich J.E."/>
            <person name="Zupancic J."/>
            <person name="Zalar P."/>
            <person name="Gunde-Cimerman N."/>
        </authorList>
    </citation>
    <scope>NUCLEOTIDE SEQUENCE [LARGE SCALE GENOMIC DNA]</scope>
    <source>
        <strain evidence="9 10">EXF-6654</strain>
    </source>
</reference>
<feature type="domain" description="Rhodopsin" evidence="8">
    <location>
        <begin position="63"/>
        <end position="316"/>
    </location>
</feature>